<dbReference type="EMBL" id="GL452312">
    <property type="protein sequence ID" value="EFN77573.1"/>
    <property type="molecule type" value="Genomic_DNA"/>
</dbReference>
<dbReference type="InterPro" id="IPR036397">
    <property type="entry name" value="RNaseH_sf"/>
</dbReference>
<proteinExistence type="predicted"/>
<organism evidence="3">
    <name type="scientific">Harpegnathos saltator</name>
    <name type="common">Jerdon's jumping ant</name>
    <dbReference type="NCBI Taxonomy" id="610380"/>
    <lineage>
        <taxon>Eukaryota</taxon>
        <taxon>Metazoa</taxon>
        <taxon>Ecdysozoa</taxon>
        <taxon>Arthropoda</taxon>
        <taxon>Hexapoda</taxon>
        <taxon>Insecta</taxon>
        <taxon>Pterygota</taxon>
        <taxon>Neoptera</taxon>
        <taxon>Endopterygota</taxon>
        <taxon>Hymenoptera</taxon>
        <taxon>Apocrita</taxon>
        <taxon>Aculeata</taxon>
        <taxon>Formicoidea</taxon>
        <taxon>Formicidae</taxon>
        <taxon>Ponerinae</taxon>
        <taxon>Ponerini</taxon>
        <taxon>Harpegnathos</taxon>
    </lineage>
</organism>
<dbReference type="Gene3D" id="3.30.420.10">
    <property type="entry name" value="Ribonuclease H-like superfamily/Ribonuclease H"/>
    <property type="match status" value="1"/>
</dbReference>
<dbReference type="STRING" id="610380.E2C3A7"/>
<accession>E2C3A7</accession>
<dbReference type="InterPro" id="IPR038717">
    <property type="entry name" value="Tc1-like_DDE_dom"/>
</dbReference>
<dbReference type="GO" id="GO:0003676">
    <property type="term" value="F:nucleic acid binding"/>
    <property type="evidence" value="ECO:0007669"/>
    <property type="project" value="InterPro"/>
</dbReference>
<dbReference type="Proteomes" id="UP000008237">
    <property type="component" value="Unassembled WGS sequence"/>
</dbReference>
<dbReference type="OMA" id="CINTHER"/>
<dbReference type="AlphaFoldDB" id="E2C3A7"/>
<sequence length="81" mass="9674">NNLEVLSHPAMSPDLNPIEHVWDMMGRRLQNLERSPTTLQQLEITLQRIWHEIPHDTIRSCINTHERLQEVIRSRGRNTHY</sequence>
<feature type="domain" description="Tc1-like transposase DDE" evidence="1">
    <location>
        <begin position="2"/>
        <end position="42"/>
    </location>
</feature>
<protein>
    <submittedName>
        <fullName evidence="2">Transposable element Tc3 transposase</fullName>
    </submittedName>
</protein>
<dbReference type="InParanoid" id="E2C3A7"/>
<gene>
    <name evidence="2" type="ORF">EAI_00023</name>
</gene>
<evidence type="ECO:0000259" key="1">
    <source>
        <dbReference type="Pfam" id="PF13358"/>
    </source>
</evidence>
<feature type="non-terminal residue" evidence="2">
    <location>
        <position position="81"/>
    </location>
</feature>
<reference evidence="2 3" key="1">
    <citation type="journal article" date="2010" name="Science">
        <title>Genomic comparison of the ants Camponotus floridanus and Harpegnathos saltator.</title>
        <authorList>
            <person name="Bonasio R."/>
            <person name="Zhang G."/>
            <person name="Ye C."/>
            <person name="Mutti N.S."/>
            <person name="Fang X."/>
            <person name="Qin N."/>
            <person name="Donahue G."/>
            <person name="Yang P."/>
            <person name="Li Q."/>
            <person name="Li C."/>
            <person name="Zhang P."/>
            <person name="Huang Z."/>
            <person name="Berger S.L."/>
            <person name="Reinberg D."/>
            <person name="Wang J."/>
            <person name="Liebig J."/>
        </authorList>
    </citation>
    <scope>NUCLEOTIDE SEQUENCE [LARGE SCALE GENOMIC DNA]</scope>
    <source>
        <strain evidence="2 3">R22 G/1</strain>
    </source>
</reference>
<evidence type="ECO:0000313" key="3">
    <source>
        <dbReference type="Proteomes" id="UP000008237"/>
    </source>
</evidence>
<keyword evidence="3" id="KW-1185">Reference proteome</keyword>
<feature type="non-terminal residue" evidence="2">
    <location>
        <position position="1"/>
    </location>
</feature>
<name>E2C3A7_HARSA</name>
<evidence type="ECO:0000313" key="2">
    <source>
        <dbReference type="EMBL" id="EFN77573.1"/>
    </source>
</evidence>
<dbReference type="Pfam" id="PF13358">
    <property type="entry name" value="DDE_3"/>
    <property type="match status" value="1"/>
</dbReference>